<feature type="domain" description="TadE-like" evidence="3">
    <location>
        <begin position="9"/>
        <end position="51"/>
    </location>
</feature>
<dbReference type="Pfam" id="PF07811">
    <property type="entry name" value="TadE"/>
    <property type="match status" value="1"/>
</dbReference>
<gene>
    <name evidence="4" type="ORF">GCM10022261_21630</name>
</gene>
<keyword evidence="2" id="KW-0812">Transmembrane</keyword>
<evidence type="ECO:0000313" key="5">
    <source>
        <dbReference type="Proteomes" id="UP001501586"/>
    </source>
</evidence>
<protein>
    <recommendedName>
        <fullName evidence="3">TadE-like domain-containing protein</fullName>
    </recommendedName>
</protein>
<proteinExistence type="predicted"/>
<comment type="caution">
    <text evidence="4">The sequence shown here is derived from an EMBL/GenBank/DDBJ whole genome shotgun (WGS) entry which is preliminary data.</text>
</comment>
<dbReference type="RefSeq" id="WP_236862612.1">
    <property type="nucleotide sequence ID" value="NZ_BAABAZ010000006.1"/>
</dbReference>
<reference evidence="5" key="1">
    <citation type="journal article" date="2019" name="Int. J. Syst. Evol. Microbiol.">
        <title>The Global Catalogue of Microorganisms (GCM) 10K type strain sequencing project: providing services to taxonomists for standard genome sequencing and annotation.</title>
        <authorList>
            <consortium name="The Broad Institute Genomics Platform"/>
            <consortium name="The Broad Institute Genome Sequencing Center for Infectious Disease"/>
            <person name="Wu L."/>
            <person name="Ma J."/>
        </authorList>
    </citation>
    <scope>NUCLEOTIDE SEQUENCE [LARGE SCALE GENOMIC DNA]</scope>
    <source>
        <strain evidence="5">JCM 17458</strain>
    </source>
</reference>
<dbReference type="EMBL" id="BAABAZ010000006">
    <property type="protein sequence ID" value="GAA4284632.1"/>
    <property type="molecule type" value="Genomic_DNA"/>
</dbReference>
<evidence type="ECO:0000259" key="3">
    <source>
        <dbReference type="Pfam" id="PF07811"/>
    </source>
</evidence>
<keyword evidence="5" id="KW-1185">Reference proteome</keyword>
<keyword evidence="2" id="KW-1133">Transmembrane helix</keyword>
<name>A0ABP8ELH4_9MICO</name>
<sequence length="116" mass="12126">MSASRDDRGAATAEFAMIMPALVLLIALIAGAGTIGLSQLRAHDAARAAAREAARGEPENDIRREARERAGTGAVVEIRHEGGYTAVEVSVPLPESLHPIRDSVAATATARTEGIR</sequence>
<dbReference type="Proteomes" id="UP001501586">
    <property type="component" value="Unassembled WGS sequence"/>
</dbReference>
<organism evidence="4 5">
    <name type="scientific">Brevibacterium daeguense</name>
    <dbReference type="NCBI Taxonomy" id="909936"/>
    <lineage>
        <taxon>Bacteria</taxon>
        <taxon>Bacillati</taxon>
        <taxon>Actinomycetota</taxon>
        <taxon>Actinomycetes</taxon>
        <taxon>Micrococcales</taxon>
        <taxon>Brevibacteriaceae</taxon>
        <taxon>Brevibacterium</taxon>
    </lineage>
</organism>
<feature type="transmembrane region" description="Helical" evidence="2">
    <location>
        <begin position="15"/>
        <end position="37"/>
    </location>
</feature>
<evidence type="ECO:0000256" key="2">
    <source>
        <dbReference type="SAM" id="Phobius"/>
    </source>
</evidence>
<dbReference type="NCBIfam" id="NF041390">
    <property type="entry name" value="TadE_Rv3655c"/>
    <property type="match status" value="1"/>
</dbReference>
<evidence type="ECO:0000256" key="1">
    <source>
        <dbReference type="SAM" id="MobiDB-lite"/>
    </source>
</evidence>
<accession>A0ABP8ELH4</accession>
<evidence type="ECO:0000313" key="4">
    <source>
        <dbReference type="EMBL" id="GAA4284632.1"/>
    </source>
</evidence>
<keyword evidence="2" id="KW-0472">Membrane</keyword>
<dbReference type="InterPro" id="IPR049790">
    <property type="entry name" value="Rv3655c/TadE"/>
</dbReference>
<feature type="region of interest" description="Disordered" evidence="1">
    <location>
        <begin position="50"/>
        <end position="70"/>
    </location>
</feature>
<dbReference type="InterPro" id="IPR012495">
    <property type="entry name" value="TadE-like_dom"/>
</dbReference>